<keyword evidence="3" id="KW-1185">Reference proteome</keyword>
<feature type="compositionally biased region" description="Polar residues" evidence="1">
    <location>
        <begin position="190"/>
        <end position="199"/>
    </location>
</feature>
<protein>
    <submittedName>
        <fullName evidence="2">Dna repair swi5 sae3</fullName>
    </submittedName>
</protein>
<feature type="region of interest" description="Disordered" evidence="1">
    <location>
        <begin position="1"/>
        <end position="37"/>
    </location>
</feature>
<dbReference type="Proteomes" id="UP000265663">
    <property type="component" value="Unassembled WGS sequence"/>
</dbReference>
<dbReference type="AlphaFoldDB" id="A0A3M7MFC6"/>
<name>A0A3M7MFC6_9PLEO</name>
<accession>A0A3M7MFC6</accession>
<dbReference type="EMBL" id="KE747839">
    <property type="protein sequence ID" value="RMZ73236.1"/>
    <property type="molecule type" value="Genomic_DNA"/>
</dbReference>
<feature type="region of interest" description="Disordered" evidence="1">
    <location>
        <begin position="178"/>
        <end position="199"/>
    </location>
</feature>
<organism evidence="2 3">
    <name type="scientific">Pyrenophora seminiperda CCB06</name>
    <dbReference type="NCBI Taxonomy" id="1302712"/>
    <lineage>
        <taxon>Eukaryota</taxon>
        <taxon>Fungi</taxon>
        <taxon>Dikarya</taxon>
        <taxon>Ascomycota</taxon>
        <taxon>Pezizomycotina</taxon>
        <taxon>Dothideomycetes</taxon>
        <taxon>Pleosporomycetidae</taxon>
        <taxon>Pleosporales</taxon>
        <taxon>Pleosporineae</taxon>
        <taxon>Pleosporaceae</taxon>
        <taxon>Pyrenophora</taxon>
    </lineage>
</organism>
<sequence>MVIEKAALEVADSEDDSDESLTFSPTRVPNETAPDKLCAMPPVAKQERQDNCQETDCTRQAHVQSNANTAVDIAEGLGGDRNDASLNVDASSVDKANVEFRDTVAATRSAHVPAHITNADIQHQDANRAVNEGTANFKLEDHREVIPVTPHLSVNDNEQQDPAEDDEQVAALVLTSDDPINDAVCPGPTHLSSSAAHMK</sequence>
<reference evidence="2 3" key="1">
    <citation type="journal article" date="2014" name="PLoS ONE">
        <title>De novo Genome Assembly of the Fungal Plant Pathogen Pyrenophora semeniperda.</title>
        <authorList>
            <person name="Soliai M.M."/>
            <person name="Meyer S.E."/>
            <person name="Udall J.A."/>
            <person name="Elzinga D.E."/>
            <person name="Hermansen R.A."/>
            <person name="Bodily P.M."/>
            <person name="Hart A.A."/>
            <person name="Coleman C.E."/>
        </authorList>
    </citation>
    <scope>NUCLEOTIDE SEQUENCE [LARGE SCALE GENOMIC DNA]</scope>
    <source>
        <strain evidence="2 3">CCB06</strain>
        <tissue evidence="2">Mycelium</tissue>
    </source>
</reference>
<proteinExistence type="predicted"/>
<evidence type="ECO:0000313" key="3">
    <source>
        <dbReference type="Proteomes" id="UP000265663"/>
    </source>
</evidence>
<evidence type="ECO:0000256" key="1">
    <source>
        <dbReference type="SAM" id="MobiDB-lite"/>
    </source>
</evidence>
<gene>
    <name evidence="2" type="ORF">GMOD_00009046</name>
</gene>
<evidence type="ECO:0000313" key="2">
    <source>
        <dbReference type="EMBL" id="RMZ73236.1"/>
    </source>
</evidence>